<dbReference type="Pfam" id="PF04542">
    <property type="entry name" value="Sigma70_r2"/>
    <property type="match status" value="1"/>
</dbReference>
<dbReference type="OrthoDB" id="9784984at2"/>
<dbReference type="Proteomes" id="UP000036923">
    <property type="component" value="Unassembled WGS sequence"/>
</dbReference>
<reference evidence="9" key="1">
    <citation type="submission" date="2015-07" db="EMBL/GenBank/DDBJ databases">
        <title>Near-Complete Genome Sequence of the Cellulolytic Bacterium Bacteroides (Pseudobacteroides) cellulosolvens ATCC 35603.</title>
        <authorList>
            <person name="Dassa B."/>
            <person name="Utturkar S.M."/>
            <person name="Klingeman D.M."/>
            <person name="Hurt R.A."/>
            <person name="Keller M."/>
            <person name="Xu J."/>
            <person name="Reddy Y.H.K."/>
            <person name="Borovok I."/>
            <person name="Grinberg I.R."/>
            <person name="Lamed R."/>
            <person name="Zhivin O."/>
            <person name="Bayer E.A."/>
            <person name="Brown S.D."/>
        </authorList>
    </citation>
    <scope>NUCLEOTIDE SEQUENCE [LARGE SCALE GENOMIC DNA]</scope>
    <source>
        <strain evidence="9">DSM 2933</strain>
    </source>
</reference>
<dbReference type="PANTHER" id="PTHR43133:SF8">
    <property type="entry name" value="RNA POLYMERASE SIGMA FACTOR HI_1459-RELATED"/>
    <property type="match status" value="1"/>
</dbReference>
<dbReference type="Gene3D" id="1.10.1740.10">
    <property type="match status" value="1"/>
</dbReference>
<keyword evidence="2" id="KW-0805">Transcription regulation</keyword>
<dbReference type="Gene3D" id="1.10.10.10">
    <property type="entry name" value="Winged helix-like DNA-binding domain superfamily/Winged helix DNA-binding domain"/>
    <property type="match status" value="1"/>
</dbReference>
<dbReference type="InterPro" id="IPR007627">
    <property type="entry name" value="RNA_pol_sigma70_r2"/>
</dbReference>
<evidence type="ECO:0000256" key="4">
    <source>
        <dbReference type="ARBA" id="ARBA00023125"/>
    </source>
</evidence>
<dbReference type="RefSeq" id="WP_036942288.1">
    <property type="nucleotide sequence ID" value="NZ_JQKC01000018.1"/>
</dbReference>
<evidence type="ECO:0000256" key="2">
    <source>
        <dbReference type="ARBA" id="ARBA00023015"/>
    </source>
</evidence>
<evidence type="ECO:0000259" key="6">
    <source>
        <dbReference type="Pfam" id="PF04542"/>
    </source>
</evidence>
<dbReference type="GO" id="GO:0016987">
    <property type="term" value="F:sigma factor activity"/>
    <property type="evidence" value="ECO:0007669"/>
    <property type="project" value="UniProtKB-KW"/>
</dbReference>
<evidence type="ECO:0000259" key="7">
    <source>
        <dbReference type="Pfam" id="PF08281"/>
    </source>
</evidence>
<keyword evidence="4" id="KW-0238">DNA-binding</keyword>
<name>A0A0L6JKF7_9FIRM</name>
<dbReference type="SUPFAM" id="SSF88659">
    <property type="entry name" value="Sigma3 and sigma4 domains of RNA polymerase sigma factors"/>
    <property type="match status" value="1"/>
</dbReference>
<evidence type="ECO:0000313" key="9">
    <source>
        <dbReference type="Proteomes" id="UP000036923"/>
    </source>
</evidence>
<dbReference type="AlphaFoldDB" id="A0A0L6JKF7"/>
<proteinExistence type="inferred from homology"/>
<feature type="domain" description="RNA polymerase sigma-70 region 2" evidence="6">
    <location>
        <begin position="23"/>
        <end position="89"/>
    </location>
</feature>
<dbReference type="InterPro" id="IPR036388">
    <property type="entry name" value="WH-like_DNA-bd_sf"/>
</dbReference>
<dbReference type="InterPro" id="IPR013249">
    <property type="entry name" value="RNA_pol_sigma70_r4_t2"/>
</dbReference>
<evidence type="ECO:0000313" key="8">
    <source>
        <dbReference type="EMBL" id="KNY26259.1"/>
    </source>
</evidence>
<dbReference type="InterPro" id="IPR013325">
    <property type="entry name" value="RNA_pol_sigma_r2"/>
</dbReference>
<dbReference type="InterPro" id="IPR013324">
    <property type="entry name" value="RNA_pol_sigma_r3/r4-like"/>
</dbReference>
<accession>A0A0L6JKF7</accession>
<dbReference type="InterPro" id="IPR039425">
    <property type="entry name" value="RNA_pol_sigma-70-like"/>
</dbReference>
<gene>
    <name evidence="8" type="ORF">Bccel_1521</name>
</gene>
<feature type="domain" description="RNA polymerase sigma factor 70 region 4 type 2" evidence="7">
    <location>
        <begin position="122"/>
        <end position="173"/>
    </location>
</feature>
<keyword evidence="9" id="KW-1185">Reference proteome</keyword>
<dbReference type="NCBIfam" id="TIGR02937">
    <property type="entry name" value="sigma70-ECF"/>
    <property type="match status" value="1"/>
</dbReference>
<protein>
    <submittedName>
        <fullName evidence="8">RNA polymerase, sigma-24 subunit, RpoE, ECF subfamily</fullName>
    </submittedName>
</protein>
<keyword evidence="5" id="KW-0804">Transcription</keyword>
<keyword evidence="3" id="KW-0731">Sigma factor</keyword>
<dbReference type="SUPFAM" id="SSF88946">
    <property type="entry name" value="Sigma2 domain of RNA polymerase sigma factors"/>
    <property type="match status" value="1"/>
</dbReference>
<organism evidence="8 9">
    <name type="scientific">Pseudobacteroides cellulosolvens ATCC 35603 = DSM 2933</name>
    <dbReference type="NCBI Taxonomy" id="398512"/>
    <lineage>
        <taxon>Bacteria</taxon>
        <taxon>Bacillati</taxon>
        <taxon>Bacillota</taxon>
        <taxon>Clostridia</taxon>
        <taxon>Eubacteriales</taxon>
        <taxon>Oscillospiraceae</taxon>
        <taxon>Pseudobacteroides</taxon>
    </lineage>
</organism>
<comment type="caution">
    <text evidence="8">The sequence shown here is derived from an EMBL/GenBank/DDBJ whole genome shotgun (WGS) entry which is preliminary data.</text>
</comment>
<dbReference type="PANTHER" id="PTHR43133">
    <property type="entry name" value="RNA POLYMERASE ECF-TYPE SIGMA FACTO"/>
    <property type="match status" value="1"/>
</dbReference>
<evidence type="ECO:0000256" key="3">
    <source>
        <dbReference type="ARBA" id="ARBA00023082"/>
    </source>
</evidence>
<dbReference type="Pfam" id="PF08281">
    <property type="entry name" value="Sigma70_r4_2"/>
    <property type="match status" value="1"/>
</dbReference>
<sequence length="182" mass="21660">MEEEKLLVKNVMDGDMDSFSIIVNKYQDRLYRFLLGLTFCREDAEEILQDVFIRVYNYINRYNVKWSLSTWMHKIAVNSFKDFYKRKKKSSFIEYCGDFNICYAKHDSSLELNYESKELYEEVNKIICGLKQDYRVSLVLKCVQGFTYEEIGNILGISSVNAKIRVNRARQKIYEELRKRGG</sequence>
<dbReference type="eggNOG" id="COG1595">
    <property type="taxonomic scope" value="Bacteria"/>
</dbReference>
<comment type="similarity">
    <text evidence="1">Belongs to the sigma-70 factor family. ECF subfamily.</text>
</comment>
<evidence type="ECO:0000256" key="5">
    <source>
        <dbReference type="ARBA" id="ARBA00023163"/>
    </source>
</evidence>
<dbReference type="GO" id="GO:0003677">
    <property type="term" value="F:DNA binding"/>
    <property type="evidence" value="ECO:0007669"/>
    <property type="project" value="UniProtKB-KW"/>
</dbReference>
<dbReference type="InterPro" id="IPR014284">
    <property type="entry name" value="RNA_pol_sigma-70_dom"/>
</dbReference>
<dbReference type="EMBL" id="LGTC01000001">
    <property type="protein sequence ID" value="KNY26259.1"/>
    <property type="molecule type" value="Genomic_DNA"/>
</dbReference>
<evidence type="ECO:0000256" key="1">
    <source>
        <dbReference type="ARBA" id="ARBA00010641"/>
    </source>
</evidence>
<dbReference type="GO" id="GO:0006352">
    <property type="term" value="P:DNA-templated transcription initiation"/>
    <property type="evidence" value="ECO:0007669"/>
    <property type="project" value="InterPro"/>
</dbReference>
<dbReference type="STRING" id="398512.Bccel_1521"/>